<dbReference type="GO" id="GO:0006099">
    <property type="term" value="P:tricarboxylic acid cycle"/>
    <property type="evidence" value="ECO:0007669"/>
    <property type="project" value="InterPro"/>
</dbReference>
<evidence type="ECO:0000256" key="4">
    <source>
        <dbReference type="ARBA" id="ARBA00022419"/>
    </source>
</evidence>
<keyword evidence="11" id="KW-0670">Pyruvate</keyword>
<dbReference type="PANTHER" id="PTHR30523:SF6">
    <property type="entry name" value="PHOSPHOENOLPYRUVATE CARBOXYLASE"/>
    <property type="match status" value="1"/>
</dbReference>
<protein>
    <recommendedName>
        <fullName evidence="4 9">Phosphoenolpyruvate carboxylase</fullName>
        <shortName evidence="9">PEPC</shortName>
        <shortName evidence="9">PEPCase</shortName>
        <ecNumber evidence="3 9">4.1.1.31</ecNumber>
    </recommendedName>
</protein>
<evidence type="ECO:0000256" key="9">
    <source>
        <dbReference type="HAMAP-Rule" id="MF_00595"/>
    </source>
</evidence>
<dbReference type="GO" id="GO:0006107">
    <property type="term" value="P:oxaloacetate metabolic process"/>
    <property type="evidence" value="ECO:0007669"/>
    <property type="project" value="UniProtKB-UniRule"/>
</dbReference>
<evidence type="ECO:0000256" key="6">
    <source>
        <dbReference type="ARBA" id="ARBA00023239"/>
    </source>
</evidence>
<dbReference type="InterPro" id="IPR022805">
    <property type="entry name" value="PEP_COase_bac/pln-type"/>
</dbReference>
<comment type="subunit">
    <text evidence="9">Homotetramer.</text>
</comment>
<dbReference type="NCBIfam" id="NF000584">
    <property type="entry name" value="PRK00009.1"/>
    <property type="match status" value="1"/>
</dbReference>
<comment type="catalytic activity">
    <reaction evidence="8 9">
        <text>oxaloacetate + phosphate = phosphoenolpyruvate + hydrogencarbonate</text>
        <dbReference type="Rhea" id="RHEA:28370"/>
        <dbReference type="ChEBI" id="CHEBI:16452"/>
        <dbReference type="ChEBI" id="CHEBI:17544"/>
        <dbReference type="ChEBI" id="CHEBI:43474"/>
        <dbReference type="ChEBI" id="CHEBI:58702"/>
        <dbReference type="EC" id="4.1.1.31"/>
    </reaction>
</comment>
<keyword evidence="5 9" id="KW-0460">Magnesium</keyword>
<evidence type="ECO:0000313" key="12">
    <source>
        <dbReference type="Proteomes" id="UP000334923"/>
    </source>
</evidence>
<dbReference type="GO" id="GO:0005829">
    <property type="term" value="C:cytosol"/>
    <property type="evidence" value="ECO:0007669"/>
    <property type="project" value="TreeGrafter"/>
</dbReference>
<feature type="active site" evidence="9 10">
    <location>
        <position position="152"/>
    </location>
</feature>
<dbReference type="PROSITE" id="PS00781">
    <property type="entry name" value="PEPCASE_1"/>
    <property type="match status" value="1"/>
</dbReference>
<dbReference type="GO" id="GO:0015977">
    <property type="term" value="P:carbon fixation"/>
    <property type="evidence" value="ECO:0007669"/>
    <property type="project" value="UniProtKB-UniRule"/>
</dbReference>
<evidence type="ECO:0000256" key="8">
    <source>
        <dbReference type="ARBA" id="ARBA00048995"/>
    </source>
</evidence>
<dbReference type="PRINTS" id="PR00150">
    <property type="entry name" value="PEPCARBXLASE"/>
</dbReference>
<dbReference type="InterPro" id="IPR018129">
    <property type="entry name" value="PEP_COase_Lys_AS"/>
</dbReference>
<feature type="active site" evidence="9">
    <location>
        <position position="582"/>
    </location>
</feature>
<dbReference type="EMBL" id="CABFVA020000065">
    <property type="protein sequence ID" value="VVM06408.1"/>
    <property type="molecule type" value="Genomic_DNA"/>
</dbReference>
<evidence type="ECO:0000256" key="3">
    <source>
        <dbReference type="ARBA" id="ARBA00012305"/>
    </source>
</evidence>
<sequence>MRATPPPSDHDFDRLSRAIHLLGDALGRVISNLEGEEVLSVEEEIRSLAKASRAGETSASDSLAEAVGRLSAPLAYEIAMAFTSYFELVNLAEEDYRIHLLRSRRRRQLESGAFPRTSIEAAFVELKTKGVEPEEIQRIVDKLQITLVVTAHPTEAKRRTILEKLSRLARLLREQEEGAPAQRADWSATLEREIASLWLTDRNRTERPQVLDEVRTGLWFFDSTLWEVLPDLQAEMERSLSRHYPTVRPPQHWISFGSWIGGDRDGHPSVTFEVTAESLVLHRRLALAKIADTLNRLSRFLTISTRRDPSASHLLDQFSQREHRILDRSHLALRYPNEPYRLLLAALGEEVLEARDRTLPSALLDFFSPLPEPDLTLGSLSREFDSIAETLGKGCAPLLADGDLLRLRRELNTFGLHTAPLDLRQHSRVHEETLDELLPLLGRVESYTHLGEAERQAVLSSLLQRPPPSDLRTLWERCRGAGHDVLGALFTVSRARALYGKECMGAYVISMTRELSDVLEVLLLCRIAQVDLAIAPLVETLDDLAAAPAILRNLFTHPAYRLHLEQQGNEQIVMLGYSDSNKDCGYLAASWALYKAQDAIIEVCHQHGVIPALFHGRGGTIARGGGPAAQAILAQPCGLIEGKVRITEQGEVLSTRYHDPDIAFRILQQISYGALVGTHASRAPSPIPARWVDAMDEIAAQSVLFYHGLIREDPDFLQFWREATPIDELRQLNLGSRPAVRSRIDSLEELRAIPWVFSWIQSRFVLPAWYGMGALASFCERSSEALGLLREMYEEWPFFRTTLDNAQQSLAKADMSIAARYASLVRDSEIRERVFSKIRAEYDRSVSSVLAISQVATLLDREPVLQRSIRLRNPYVDPLNYIQVEMIRRLRSLEAGHDEEEHALRRVIQLTVNGISAGLRNTG</sequence>
<dbReference type="GO" id="GO:0008964">
    <property type="term" value="F:phosphoenolpyruvate carboxylase activity"/>
    <property type="evidence" value="ECO:0007669"/>
    <property type="project" value="UniProtKB-UniRule"/>
</dbReference>
<dbReference type="GO" id="GO:0000287">
    <property type="term" value="F:magnesium ion binding"/>
    <property type="evidence" value="ECO:0007669"/>
    <property type="project" value="UniProtKB-UniRule"/>
</dbReference>
<dbReference type="InterPro" id="IPR021135">
    <property type="entry name" value="PEP_COase"/>
</dbReference>
<evidence type="ECO:0000256" key="10">
    <source>
        <dbReference type="PROSITE-ProRule" id="PRU10111"/>
    </source>
</evidence>
<dbReference type="InterPro" id="IPR015813">
    <property type="entry name" value="Pyrv/PenolPyrv_kinase-like_dom"/>
</dbReference>
<accession>A0A5E6MB25</accession>
<dbReference type="EC" id="4.1.1.31" evidence="3 9"/>
<evidence type="ECO:0000256" key="2">
    <source>
        <dbReference type="ARBA" id="ARBA00008346"/>
    </source>
</evidence>
<dbReference type="Pfam" id="PF00311">
    <property type="entry name" value="PEPcase"/>
    <property type="match status" value="1"/>
</dbReference>
<comment type="function">
    <text evidence="1 9">Forms oxaloacetate, a four-carbon dicarboxylic acid source for the tricarboxylic acid cycle.</text>
</comment>
<keyword evidence="12" id="KW-1185">Reference proteome</keyword>
<keyword evidence="7 9" id="KW-0120">Carbon dioxide fixation</keyword>
<evidence type="ECO:0000256" key="1">
    <source>
        <dbReference type="ARBA" id="ARBA00003670"/>
    </source>
</evidence>
<dbReference type="RefSeq" id="WP_142660046.1">
    <property type="nucleotide sequence ID" value="NZ_CABFVA020000065.1"/>
</dbReference>
<evidence type="ECO:0000256" key="5">
    <source>
        <dbReference type="ARBA" id="ARBA00022842"/>
    </source>
</evidence>
<comment type="similarity">
    <text evidence="2 9">Belongs to the PEPCase type 1 family.</text>
</comment>
<dbReference type="PANTHER" id="PTHR30523">
    <property type="entry name" value="PHOSPHOENOLPYRUVATE CARBOXYLASE"/>
    <property type="match status" value="1"/>
</dbReference>
<dbReference type="OrthoDB" id="9768133at2"/>
<evidence type="ECO:0000256" key="7">
    <source>
        <dbReference type="ARBA" id="ARBA00023300"/>
    </source>
</evidence>
<reference evidence="11 12" key="1">
    <citation type="submission" date="2019-09" db="EMBL/GenBank/DDBJ databases">
        <authorList>
            <person name="Cremers G."/>
        </authorList>
    </citation>
    <scope>NUCLEOTIDE SEQUENCE [LARGE SCALE GENOMIC DNA]</scope>
    <source>
        <strain evidence="11">4A</strain>
    </source>
</reference>
<dbReference type="AlphaFoldDB" id="A0A5E6MB25"/>
<dbReference type="Proteomes" id="UP000334923">
    <property type="component" value="Unassembled WGS sequence"/>
</dbReference>
<gene>
    <name evidence="9 11" type="primary">ppc</name>
    <name evidence="11" type="ORF">MAMT_01197</name>
</gene>
<dbReference type="HAMAP" id="MF_00595">
    <property type="entry name" value="PEPcase_type1"/>
    <property type="match status" value="1"/>
</dbReference>
<comment type="cofactor">
    <cofactor evidence="9">
        <name>Mg(2+)</name>
        <dbReference type="ChEBI" id="CHEBI:18420"/>
    </cofactor>
</comment>
<organism evidence="11 12">
    <name type="scientific">Methylacidimicrobium tartarophylax</name>
    <dbReference type="NCBI Taxonomy" id="1041768"/>
    <lineage>
        <taxon>Bacteria</taxon>
        <taxon>Pseudomonadati</taxon>
        <taxon>Verrucomicrobiota</taxon>
        <taxon>Methylacidimicrobium</taxon>
    </lineage>
</organism>
<dbReference type="SUPFAM" id="SSF51621">
    <property type="entry name" value="Phosphoenolpyruvate/pyruvate domain"/>
    <property type="match status" value="1"/>
</dbReference>
<keyword evidence="6 9" id="KW-0456">Lyase</keyword>
<proteinExistence type="inferred from homology"/>
<name>A0A5E6MB25_9BACT</name>
<evidence type="ECO:0000313" key="11">
    <source>
        <dbReference type="EMBL" id="VVM06408.1"/>
    </source>
</evidence>